<keyword evidence="4 7" id="KW-0686">Riboflavin biosynthesis</keyword>
<evidence type="ECO:0000256" key="1">
    <source>
        <dbReference type="ARBA" id="ARBA00004917"/>
    </source>
</evidence>
<feature type="active site" description="Proton donor" evidence="7">
    <location>
        <position position="91"/>
    </location>
</feature>
<evidence type="ECO:0000256" key="5">
    <source>
        <dbReference type="ARBA" id="ARBA00022679"/>
    </source>
</evidence>
<feature type="binding site" evidence="7">
    <location>
        <position position="130"/>
    </location>
    <ligand>
        <name>(2S)-2-hydroxy-3-oxobutyl phosphate</name>
        <dbReference type="ChEBI" id="CHEBI:58830"/>
    </ligand>
</feature>
<protein>
    <recommendedName>
        <fullName evidence="3 7">6,7-dimethyl-8-ribityllumazine synthase</fullName>
        <shortName evidence="7">DMRL synthase</shortName>
        <shortName evidence="7">LS</shortName>
        <shortName evidence="7">Lumazine synthase</shortName>
        <ecNumber evidence="3 7">2.5.1.78</ecNumber>
    </recommendedName>
</protein>
<evidence type="ECO:0000256" key="4">
    <source>
        <dbReference type="ARBA" id="ARBA00022619"/>
    </source>
</evidence>
<dbReference type="GO" id="GO:0000906">
    <property type="term" value="F:6,7-dimethyl-8-ribityllumazine synthase activity"/>
    <property type="evidence" value="ECO:0007669"/>
    <property type="project" value="UniProtKB-EC"/>
</dbReference>
<feature type="binding site" evidence="7">
    <location>
        <begin position="59"/>
        <end position="61"/>
    </location>
    <ligand>
        <name>5-amino-6-(D-ribitylamino)uracil</name>
        <dbReference type="ChEBI" id="CHEBI:15934"/>
    </ligand>
</feature>
<dbReference type="Pfam" id="PF00885">
    <property type="entry name" value="DMRL_synthase"/>
    <property type="match status" value="1"/>
</dbReference>
<evidence type="ECO:0000256" key="2">
    <source>
        <dbReference type="ARBA" id="ARBA00007424"/>
    </source>
</evidence>
<feature type="binding site" evidence="7">
    <location>
        <begin position="83"/>
        <end position="85"/>
    </location>
    <ligand>
        <name>5-amino-6-(D-ribitylamino)uracil</name>
        <dbReference type="ChEBI" id="CHEBI:15934"/>
    </ligand>
</feature>
<dbReference type="SUPFAM" id="SSF52121">
    <property type="entry name" value="Lumazine synthase"/>
    <property type="match status" value="1"/>
</dbReference>
<feature type="binding site" evidence="7">
    <location>
        <position position="116"/>
    </location>
    <ligand>
        <name>5-amino-6-(D-ribitylamino)uracil</name>
        <dbReference type="ChEBI" id="CHEBI:15934"/>
    </ligand>
</feature>
<comment type="function">
    <text evidence="7">Catalyzes the formation of 6,7-dimethyl-8-ribityllumazine by condensation of 5-amino-6-(D-ribitylamino)uracil with 3,4-dihydroxy-2-butanone 4-phosphate. This is the penultimate step in the biosynthesis of riboflavin.</text>
</comment>
<evidence type="ECO:0000256" key="6">
    <source>
        <dbReference type="ARBA" id="ARBA00048785"/>
    </source>
</evidence>
<dbReference type="PANTHER" id="PTHR21058">
    <property type="entry name" value="6,7-DIMETHYL-8-RIBITYLLUMAZINE SYNTHASE DMRL SYNTHASE LUMAZINE SYNTHASE"/>
    <property type="match status" value="1"/>
</dbReference>
<comment type="subunit">
    <text evidence="7">Forms an icosahedral capsid composed of 60 subunits, arranged as a dodecamer of pentamers.</text>
</comment>
<gene>
    <name evidence="8" type="primary">ribE</name>
    <name evidence="7" type="synonym">ribH</name>
    <name evidence="8" type="ORF">ACFOX3_04575</name>
</gene>
<dbReference type="Gene3D" id="3.40.50.960">
    <property type="entry name" value="Lumazine/riboflavin synthase"/>
    <property type="match status" value="1"/>
</dbReference>
<evidence type="ECO:0000313" key="9">
    <source>
        <dbReference type="Proteomes" id="UP001595840"/>
    </source>
</evidence>
<dbReference type="Proteomes" id="UP001595840">
    <property type="component" value="Unassembled WGS sequence"/>
</dbReference>
<reference evidence="9" key="1">
    <citation type="journal article" date="2019" name="Int. J. Syst. Evol. Microbiol.">
        <title>The Global Catalogue of Microorganisms (GCM) 10K type strain sequencing project: providing services to taxonomists for standard genome sequencing and annotation.</title>
        <authorList>
            <consortium name="The Broad Institute Genomics Platform"/>
            <consortium name="The Broad Institute Genome Sequencing Center for Infectious Disease"/>
            <person name="Wu L."/>
            <person name="Ma J."/>
        </authorList>
    </citation>
    <scope>NUCLEOTIDE SEQUENCE [LARGE SCALE GENOMIC DNA]</scope>
    <source>
        <strain evidence="9">CECT 8570</strain>
    </source>
</reference>
<feature type="binding site" evidence="7">
    <location>
        <begin position="88"/>
        <end position="89"/>
    </location>
    <ligand>
        <name>(2S)-2-hydroxy-3-oxobutyl phosphate</name>
        <dbReference type="ChEBI" id="CHEBI:58830"/>
    </ligand>
</feature>
<dbReference type="PANTHER" id="PTHR21058:SF0">
    <property type="entry name" value="6,7-DIMETHYL-8-RIBITYLLUMAZINE SYNTHASE"/>
    <property type="match status" value="1"/>
</dbReference>
<dbReference type="InterPro" id="IPR036467">
    <property type="entry name" value="LS/RS_sf"/>
</dbReference>
<dbReference type="HAMAP" id="MF_00178">
    <property type="entry name" value="Lumazine_synth"/>
    <property type="match status" value="1"/>
</dbReference>
<accession>A0ABV8V0Z2</accession>
<dbReference type="InterPro" id="IPR034964">
    <property type="entry name" value="LS"/>
</dbReference>
<comment type="catalytic activity">
    <reaction evidence="6 7">
        <text>(2S)-2-hydroxy-3-oxobutyl phosphate + 5-amino-6-(D-ribitylamino)uracil = 6,7-dimethyl-8-(1-D-ribityl)lumazine + phosphate + 2 H2O + H(+)</text>
        <dbReference type="Rhea" id="RHEA:26152"/>
        <dbReference type="ChEBI" id="CHEBI:15377"/>
        <dbReference type="ChEBI" id="CHEBI:15378"/>
        <dbReference type="ChEBI" id="CHEBI:15934"/>
        <dbReference type="ChEBI" id="CHEBI:43474"/>
        <dbReference type="ChEBI" id="CHEBI:58201"/>
        <dbReference type="ChEBI" id="CHEBI:58830"/>
        <dbReference type="EC" id="2.5.1.78"/>
    </reaction>
</comment>
<proteinExistence type="inferred from homology"/>
<dbReference type="InterPro" id="IPR002180">
    <property type="entry name" value="LS/RS"/>
</dbReference>
<evidence type="ECO:0000256" key="7">
    <source>
        <dbReference type="HAMAP-Rule" id="MF_00178"/>
    </source>
</evidence>
<dbReference type="NCBIfam" id="NF000812">
    <property type="entry name" value="PRK00061.1-4"/>
    <property type="match status" value="1"/>
</dbReference>
<evidence type="ECO:0000256" key="3">
    <source>
        <dbReference type="ARBA" id="ARBA00012664"/>
    </source>
</evidence>
<feature type="binding site" evidence="7">
    <location>
        <position position="25"/>
    </location>
    <ligand>
        <name>5-amino-6-(D-ribitylamino)uracil</name>
        <dbReference type="ChEBI" id="CHEBI:15934"/>
    </ligand>
</feature>
<dbReference type="NCBIfam" id="TIGR00114">
    <property type="entry name" value="lumazine-synth"/>
    <property type="match status" value="1"/>
</dbReference>
<sequence>MSNIKVIEGDFAQCQGKYALIVSRWNSFVVESLKDGALDTLRRHGIKDEDITIYYAPGAFEFPLVAQKLANTKKFDAIIALGAVIRGGTPHFEYVAGECTKGLAQASMASGVPVTFGVLTVDSIEQAIERSGTKAGNKGVEATLTALEMVSLLAKV</sequence>
<dbReference type="RefSeq" id="WP_290259502.1">
    <property type="nucleotide sequence ID" value="NZ_JAUFQG010000004.1"/>
</dbReference>
<organism evidence="8 9">
    <name type="scientific">Simiduia curdlanivorans</name>
    <dbReference type="NCBI Taxonomy" id="1492769"/>
    <lineage>
        <taxon>Bacteria</taxon>
        <taxon>Pseudomonadati</taxon>
        <taxon>Pseudomonadota</taxon>
        <taxon>Gammaproteobacteria</taxon>
        <taxon>Cellvibrionales</taxon>
        <taxon>Cellvibrionaceae</taxon>
        <taxon>Simiduia</taxon>
    </lineage>
</organism>
<comment type="pathway">
    <text evidence="1 7">Cofactor biosynthesis; riboflavin biosynthesis; riboflavin from 2-hydroxy-3-oxobutyl phosphate and 5-amino-6-(D-ribitylamino)uracil: step 1/2.</text>
</comment>
<dbReference type="CDD" id="cd09209">
    <property type="entry name" value="Lumazine_synthase-I"/>
    <property type="match status" value="1"/>
</dbReference>
<comment type="caution">
    <text evidence="8">The sequence shown here is derived from an EMBL/GenBank/DDBJ whole genome shotgun (WGS) entry which is preliminary data.</text>
</comment>
<keyword evidence="5 7" id="KW-0808">Transferase</keyword>
<name>A0ABV8V0Z2_9GAMM</name>
<dbReference type="EC" id="2.5.1.78" evidence="3 7"/>
<evidence type="ECO:0000313" key="8">
    <source>
        <dbReference type="EMBL" id="MFC4361565.1"/>
    </source>
</evidence>
<comment type="similarity">
    <text evidence="2 7">Belongs to the DMRL synthase family.</text>
</comment>
<dbReference type="EMBL" id="JBHSCX010000003">
    <property type="protein sequence ID" value="MFC4361565.1"/>
    <property type="molecule type" value="Genomic_DNA"/>
</dbReference>
<keyword evidence="9" id="KW-1185">Reference proteome</keyword>